<accession>A0AAJ0CT86</accession>
<dbReference type="Proteomes" id="UP001251528">
    <property type="component" value="Unassembled WGS sequence"/>
</dbReference>
<evidence type="ECO:0000313" key="8">
    <source>
        <dbReference type="EMBL" id="KAK2601700.1"/>
    </source>
</evidence>
<dbReference type="Pfam" id="PF00450">
    <property type="entry name" value="Peptidase_S10"/>
    <property type="match status" value="1"/>
</dbReference>
<evidence type="ECO:0000256" key="6">
    <source>
        <dbReference type="ARBA" id="ARBA00023180"/>
    </source>
</evidence>
<dbReference type="GO" id="GO:0004185">
    <property type="term" value="F:serine-type carboxypeptidase activity"/>
    <property type="evidence" value="ECO:0007669"/>
    <property type="project" value="InterPro"/>
</dbReference>
<name>A0AAJ0CT86_9HYPO</name>
<gene>
    <name evidence="8" type="ORF">QQS21_004775</name>
</gene>
<reference evidence="8" key="1">
    <citation type="submission" date="2023-06" db="EMBL/GenBank/DDBJ databases">
        <title>Conoideocrella luteorostrata (Hypocreales: Clavicipitaceae), a potential biocontrol fungus for elongate hemlock scale in United States Christmas tree production areas.</title>
        <authorList>
            <person name="Barrett H."/>
            <person name="Lovett B."/>
            <person name="Macias A.M."/>
            <person name="Stajich J.E."/>
            <person name="Kasson M.T."/>
        </authorList>
    </citation>
    <scope>NUCLEOTIDE SEQUENCE</scope>
    <source>
        <strain evidence="8">ARSEF 14590</strain>
    </source>
</reference>
<proteinExistence type="inferred from homology"/>
<dbReference type="PANTHER" id="PTHR11802">
    <property type="entry name" value="SERINE PROTEASE FAMILY S10 SERINE CARBOXYPEPTIDASE"/>
    <property type="match status" value="1"/>
</dbReference>
<dbReference type="PRINTS" id="PR00724">
    <property type="entry name" value="CRBOXYPTASEC"/>
</dbReference>
<dbReference type="EMBL" id="JASWJB010000072">
    <property type="protein sequence ID" value="KAK2601700.1"/>
    <property type="molecule type" value="Genomic_DNA"/>
</dbReference>
<dbReference type="SUPFAM" id="SSF53474">
    <property type="entry name" value="alpha/beta-Hydrolases"/>
    <property type="match status" value="1"/>
</dbReference>
<keyword evidence="3" id="KW-0645">Protease</keyword>
<protein>
    <recommendedName>
        <fullName evidence="10">Carboxypeptidase</fullName>
    </recommendedName>
</protein>
<sequence>MLFHTLLACSLAGLARAQFPPEPEGITILRSKLHENVTISYKEPGICETTPGVRSYAGYVHLPPGTLNGAGEVQDYPINTFFWFFEARKNSANAPLAIWVNGGPGYSSVLNLLEENGPCRVEDDSKTTRLNPWSWNNEVNILYIDQPNQVGFSYDVPTNGSLKITVDEDGAEYFYYPEQFTETPKANLSYYPGTFASGNPAAAPNSTRSAAHAIWHFAQIWLGEFPHFKPKTNSISLWTEGYGGHFGPAFFQFFQTQNDKITNGSIKKKDAFYIHLDTLGIINGLIDLIYTGEAWYNFGYNNTYGIEVFNKTVYHELMHRWSRAGGCKERIIACQEALKKGDWVEICGALNTEDPGCGGPPFQQYYNGGRAWYDIAHPAADPFPKPYLYGYLMEESVLGALGVPVNFSKQSLAASQSIQGSLDVIQGSFLDSIGDLLDHGVSVHLMYGDRDYSCNWAGGEASSLAVPYKHSSDFTNAGYAPLLTTGGVDGMTRQFGNFSFTRVFQAGQEVPAYQPEAAYEIFKRATFHRDVPTGSVLVTDDFTTSGPRTIWNITNEPPEPPEPRCNVLKLQTCTSEVIDKIVTEKVIVKDWFVVDEVEERGSEDVFEDYESSGEL</sequence>
<keyword evidence="9" id="KW-1185">Reference proteome</keyword>
<dbReference type="PANTHER" id="PTHR11802:SF189">
    <property type="entry name" value="CARBOXYPEPTIDASE"/>
    <property type="match status" value="1"/>
</dbReference>
<organism evidence="8 9">
    <name type="scientific">Conoideocrella luteorostrata</name>
    <dbReference type="NCBI Taxonomy" id="1105319"/>
    <lineage>
        <taxon>Eukaryota</taxon>
        <taxon>Fungi</taxon>
        <taxon>Dikarya</taxon>
        <taxon>Ascomycota</taxon>
        <taxon>Pezizomycotina</taxon>
        <taxon>Sordariomycetes</taxon>
        <taxon>Hypocreomycetidae</taxon>
        <taxon>Hypocreales</taxon>
        <taxon>Clavicipitaceae</taxon>
        <taxon>Conoideocrella</taxon>
    </lineage>
</organism>
<dbReference type="GO" id="GO:0000324">
    <property type="term" value="C:fungal-type vacuole"/>
    <property type="evidence" value="ECO:0007669"/>
    <property type="project" value="TreeGrafter"/>
</dbReference>
<dbReference type="InterPro" id="IPR001563">
    <property type="entry name" value="Peptidase_S10"/>
</dbReference>
<evidence type="ECO:0000256" key="3">
    <source>
        <dbReference type="ARBA" id="ARBA00022670"/>
    </source>
</evidence>
<evidence type="ECO:0000313" key="9">
    <source>
        <dbReference type="Proteomes" id="UP001251528"/>
    </source>
</evidence>
<comment type="caution">
    <text evidence="8">The sequence shown here is derived from an EMBL/GenBank/DDBJ whole genome shotgun (WGS) entry which is preliminary data.</text>
</comment>
<keyword evidence="6" id="KW-0325">Glycoprotein</keyword>
<evidence type="ECO:0000256" key="1">
    <source>
        <dbReference type="ARBA" id="ARBA00009431"/>
    </source>
</evidence>
<dbReference type="InterPro" id="IPR029058">
    <property type="entry name" value="AB_hydrolase_fold"/>
</dbReference>
<dbReference type="AlphaFoldDB" id="A0AAJ0CT86"/>
<dbReference type="Gene3D" id="3.40.50.1820">
    <property type="entry name" value="alpha/beta hydrolase"/>
    <property type="match status" value="1"/>
</dbReference>
<evidence type="ECO:0000256" key="2">
    <source>
        <dbReference type="ARBA" id="ARBA00022645"/>
    </source>
</evidence>
<evidence type="ECO:0000256" key="5">
    <source>
        <dbReference type="ARBA" id="ARBA00022801"/>
    </source>
</evidence>
<keyword evidence="5" id="KW-0378">Hydrolase</keyword>
<keyword evidence="4 7" id="KW-0732">Signal</keyword>
<feature type="signal peptide" evidence="7">
    <location>
        <begin position="1"/>
        <end position="17"/>
    </location>
</feature>
<feature type="chain" id="PRO_5042462303" description="Carboxypeptidase" evidence="7">
    <location>
        <begin position="18"/>
        <end position="615"/>
    </location>
</feature>
<keyword evidence="2" id="KW-0121">Carboxypeptidase</keyword>
<evidence type="ECO:0008006" key="10">
    <source>
        <dbReference type="Google" id="ProtNLM"/>
    </source>
</evidence>
<dbReference type="GO" id="GO:0006508">
    <property type="term" value="P:proteolysis"/>
    <property type="evidence" value="ECO:0007669"/>
    <property type="project" value="UniProtKB-KW"/>
</dbReference>
<comment type="similarity">
    <text evidence="1">Belongs to the peptidase S10 family.</text>
</comment>
<evidence type="ECO:0000256" key="4">
    <source>
        <dbReference type="ARBA" id="ARBA00022729"/>
    </source>
</evidence>
<evidence type="ECO:0000256" key="7">
    <source>
        <dbReference type="SAM" id="SignalP"/>
    </source>
</evidence>